<keyword evidence="4" id="KW-0687">Ribonucleoprotein</keyword>
<dbReference type="AlphaFoldDB" id="A0A1H4A2L4"/>
<keyword evidence="1" id="KW-0808">Transferase</keyword>
<evidence type="ECO:0000256" key="1">
    <source>
        <dbReference type="ARBA" id="ARBA00022679"/>
    </source>
</evidence>
<dbReference type="EMBL" id="FNRF01000002">
    <property type="protein sequence ID" value="SEA29752.1"/>
    <property type="molecule type" value="Genomic_DNA"/>
</dbReference>
<dbReference type="CDD" id="cd04301">
    <property type="entry name" value="NAT_SF"/>
    <property type="match status" value="1"/>
</dbReference>
<dbReference type="SUPFAM" id="SSF55729">
    <property type="entry name" value="Acyl-CoA N-acyltransferases (Nat)"/>
    <property type="match status" value="1"/>
</dbReference>
<evidence type="ECO:0000256" key="2">
    <source>
        <dbReference type="ARBA" id="ARBA00023315"/>
    </source>
</evidence>
<protein>
    <submittedName>
        <fullName evidence="4">Ribosomal protein S18 acetylase RimI</fullName>
    </submittedName>
</protein>
<keyword evidence="2" id="KW-0012">Acyltransferase</keyword>
<evidence type="ECO:0000313" key="5">
    <source>
        <dbReference type="Proteomes" id="UP000182257"/>
    </source>
</evidence>
<evidence type="ECO:0000259" key="3">
    <source>
        <dbReference type="PROSITE" id="PS51186"/>
    </source>
</evidence>
<sequence length="153" mass="17429">MIRRAEIKDIPGIIELLHQVNMVHHVLRPDLFKPYTTKYNEQELEALIGDDSKPIFVFEDGGVLGHAFCMITEVKGDKLLQDIKTLYIDDICVDEKARGQHVGKALYEYVRDYAASIGCNNITLNVWEGNDAALSFYKNMGMKVQKTTMEISF</sequence>
<dbReference type="Pfam" id="PF00583">
    <property type="entry name" value="Acetyltransf_1"/>
    <property type="match status" value="1"/>
</dbReference>
<dbReference type="PROSITE" id="PS51186">
    <property type="entry name" value="GNAT"/>
    <property type="match status" value="1"/>
</dbReference>
<organism evidence="4 5">
    <name type="scientific">Xylanibacter ruminicola</name>
    <name type="common">Prevotella ruminicola</name>
    <dbReference type="NCBI Taxonomy" id="839"/>
    <lineage>
        <taxon>Bacteria</taxon>
        <taxon>Pseudomonadati</taxon>
        <taxon>Bacteroidota</taxon>
        <taxon>Bacteroidia</taxon>
        <taxon>Bacteroidales</taxon>
        <taxon>Prevotellaceae</taxon>
        <taxon>Xylanibacter</taxon>
    </lineage>
</organism>
<name>A0A1H4A2L4_XYLRU</name>
<dbReference type="RefSeq" id="WP_074760525.1">
    <property type="nucleotide sequence ID" value="NZ_FNRF01000002.1"/>
</dbReference>
<accession>A0A1H4A2L4</accession>
<keyword evidence="4" id="KW-0689">Ribosomal protein</keyword>
<proteinExistence type="predicted"/>
<dbReference type="InterPro" id="IPR000182">
    <property type="entry name" value="GNAT_dom"/>
</dbReference>
<dbReference type="InterPro" id="IPR016181">
    <property type="entry name" value="Acyl_CoA_acyltransferase"/>
</dbReference>
<dbReference type="GO" id="GO:0005840">
    <property type="term" value="C:ribosome"/>
    <property type="evidence" value="ECO:0007669"/>
    <property type="project" value="UniProtKB-KW"/>
</dbReference>
<dbReference type="InterPro" id="IPR051556">
    <property type="entry name" value="N-term/lysine_N-AcTrnsfr"/>
</dbReference>
<dbReference type="OrthoDB" id="9805924at2"/>
<dbReference type="GO" id="GO:0016747">
    <property type="term" value="F:acyltransferase activity, transferring groups other than amino-acyl groups"/>
    <property type="evidence" value="ECO:0007669"/>
    <property type="project" value="InterPro"/>
</dbReference>
<dbReference type="PANTHER" id="PTHR42919:SF8">
    <property type="entry name" value="N-ALPHA-ACETYLTRANSFERASE 50"/>
    <property type="match status" value="1"/>
</dbReference>
<dbReference type="Gene3D" id="3.40.630.30">
    <property type="match status" value="1"/>
</dbReference>
<feature type="domain" description="N-acetyltransferase" evidence="3">
    <location>
        <begin position="1"/>
        <end position="153"/>
    </location>
</feature>
<reference evidence="4 5" key="1">
    <citation type="submission" date="2016-10" db="EMBL/GenBank/DDBJ databases">
        <authorList>
            <person name="de Groot N.N."/>
        </authorList>
    </citation>
    <scope>NUCLEOTIDE SEQUENCE [LARGE SCALE GENOMIC DNA]</scope>
    <source>
        <strain evidence="4 5">D31d</strain>
    </source>
</reference>
<dbReference type="PANTHER" id="PTHR42919">
    <property type="entry name" value="N-ALPHA-ACETYLTRANSFERASE"/>
    <property type="match status" value="1"/>
</dbReference>
<gene>
    <name evidence="4" type="ORF">SAMN05216462_1012</name>
</gene>
<dbReference type="Proteomes" id="UP000182257">
    <property type="component" value="Unassembled WGS sequence"/>
</dbReference>
<evidence type="ECO:0000313" key="4">
    <source>
        <dbReference type="EMBL" id="SEA29752.1"/>
    </source>
</evidence>